<gene>
    <name evidence="1" type="ORF">VNO78_12571</name>
</gene>
<dbReference type="AlphaFoldDB" id="A0AAN9SR78"/>
<keyword evidence="2" id="KW-1185">Reference proteome</keyword>
<dbReference type="Proteomes" id="UP001386955">
    <property type="component" value="Unassembled WGS sequence"/>
</dbReference>
<protein>
    <submittedName>
        <fullName evidence="1">Uncharacterized protein</fullName>
    </submittedName>
</protein>
<proteinExistence type="predicted"/>
<name>A0AAN9SR78_PSOTE</name>
<dbReference type="EMBL" id="JAYMYS010000003">
    <property type="protein sequence ID" value="KAK7401241.1"/>
    <property type="molecule type" value="Genomic_DNA"/>
</dbReference>
<organism evidence="1 2">
    <name type="scientific">Psophocarpus tetragonolobus</name>
    <name type="common">Winged bean</name>
    <name type="synonym">Dolichos tetragonolobus</name>
    <dbReference type="NCBI Taxonomy" id="3891"/>
    <lineage>
        <taxon>Eukaryota</taxon>
        <taxon>Viridiplantae</taxon>
        <taxon>Streptophyta</taxon>
        <taxon>Embryophyta</taxon>
        <taxon>Tracheophyta</taxon>
        <taxon>Spermatophyta</taxon>
        <taxon>Magnoliopsida</taxon>
        <taxon>eudicotyledons</taxon>
        <taxon>Gunneridae</taxon>
        <taxon>Pentapetalae</taxon>
        <taxon>rosids</taxon>
        <taxon>fabids</taxon>
        <taxon>Fabales</taxon>
        <taxon>Fabaceae</taxon>
        <taxon>Papilionoideae</taxon>
        <taxon>50 kb inversion clade</taxon>
        <taxon>NPAAA clade</taxon>
        <taxon>indigoferoid/millettioid clade</taxon>
        <taxon>Phaseoleae</taxon>
        <taxon>Psophocarpus</taxon>
    </lineage>
</organism>
<accession>A0AAN9SR78</accession>
<evidence type="ECO:0000313" key="1">
    <source>
        <dbReference type="EMBL" id="KAK7401241.1"/>
    </source>
</evidence>
<sequence>MHDERVNMMKGSQRTLVKGSMRAQRRITIANPIPNSYFFFSSALSLHAFPSDLRCSNLVWLKLPFLGFVTVQVLQ</sequence>
<comment type="caution">
    <text evidence="1">The sequence shown here is derived from an EMBL/GenBank/DDBJ whole genome shotgun (WGS) entry which is preliminary data.</text>
</comment>
<reference evidence="1 2" key="1">
    <citation type="submission" date="2024-01" db="EMBL/GenBank/DDBJ databases">
        <title>The genomes of 5 underutilized Papilionoideae crops provide insights into root nodulation and disease resistanc.</title>
        <authorList>
            <person name="Jiang F."/>
        </authorList>
    </citation>
    <scope>NUCLEOTIDE SEQUENCE [LARGE SCALE GENOMIC DNA]</scope>
    <source>
        <strain evidence="1">DUOXIRENSHENG_FW03</strain>
        <tissue evidence="1">Leaves</tissue>
    </source>
</reference>
<evidence type="ECO:0000313" key="2">
    <source>
        <dbReference type="Proteomes" id="UP001386955"/>
    </source>
</evidence>